<dbReference type="Proteomes" id="UP000838749">
    <property type="component" value="Unassembled WGS sequence"/>
</dbReference>
<keyword evidence="2" id="KW-1185">Reference proteome</keyword>
<accession>A0ABM9BL71</accession>
<evidence type="ECO:0000313" key="1">
    <source>
        <dbReference type="EMBL" id="CAH1059774.1"/>
    </source>
</evidence>
<gene>
    <name evidence="1" type="ORF">PAECIP111894_05986</name>
</gene>
<protein>
    <submittedName>
        <fullName evidence="1">Uncharacterized protein</fullName>
    </submittedName>
</protein>
<organism evidence="1 2">
    <name type="scientific">Paenibacillus pseudetheri</name>
    <dbReference type="NCBI Taxonomy" id="2897682"/>
    <lineage>
        <taxon>Bacteria</taxon>
        <taxon>Bacillati</taxon>
        <taxon>Bacillota</taxon>
        <taxon>Bacilli</taxon>
        <taxon>Bacillales</taxon>
        <taxon>Paenibacillaceae</taxon>
        <taxon>Paenibacillus</taxon>
    </lineage>
</organism>
<evidence type="ECO:0000313" key="2">
    <source>
        <dbReference type="Proteomes" id="UP000838749"/>
    </source>
</evidence>
<proteinExistence type="predicted"/>
<dbReference type="EMBL" id="CAKMAB010000069">
    <property type="protein sequence ID" value="CAH1059774.1"/>
    <property type="molecule type" value="Genomic_DNA"/>
</dbReference>
<comment type="caution">
    <text evidence="1">The sequence shown here is derived from an EMBL/GenBank/DDBJ whole genome shotgun (WGS) entry which is preliminary data.</text>
</comment>
<reference evidence="1" key="1">
    <citation type="submission" date="2021-12" db="EMBL/GenBank/DDBJ databases">
        <authorList>
            <person name="Criscuolo A."/>
        </authorList>
    </citation>
    <scope>NUCLEOTIDE SEQUENCE</scope>
    <source>
        <strain evidence="1">CIP111894</strain>
    </source>
</reference>
<sequence length="482" mass="54863">MNPDDIPIQLELIDIEKFRLFLESVNPQNISFVAGILYKFVDDKDDILVKYLFANLSEEIVNPRVVSILINNEIAALTGVMLNENNYVIDKILSYNGDQFYLSEKLVRFLSLRLKQNNGMVLEEIVDCTSEYEPIIRHLNAQNLDIIERNKTNWKHVYHDHLNSSNTNFRIPRRFSSYSLINMDGPVNDKVLIGQGFLLFNSDSKTTIYQLDRNSQHEIFDYQYTVLSKDKIIVSNESLIYIYDSKGKMDHVELLDSPLAAAPKTINNIAYFIDVAGEFYIYDLCAKEFLRRESLGHLDTIVDYVVINEYIVLATKKMLMIKTVDDKKMIAFEPEIEIFSIIGGEGGFFVAANNWIKRFDMNATLLSKHDLYVKPTTNIVILENNKIAFGYENKLLTLLFQGVNAQQDDIVQFESKILDLIVCDNTITVICANGEVLNITDGGSIKIDIEYKSVNPTHASLSVGSGVLCISSHDKLLVCKIA</sequence>
<name>A0ABM9BL71_9BACL</name>